<dbReference type="InterPro" id="IPR005828">
    <property type="entry name" value="MFS_sugar_transport-like"/>
</dbReference>
<keyword evidence="3" id="KW-1133">Transmembrane helix</keyword>
<keyword evidence="6" id="KW-1185">Reference proteome</keyword>
<dbReference type="OrthoDB" id="6612291at2759"/>
<comment type="subcellular location">
    <subcellularLocation>
        <location evidence="1">Membrane</location>
        <topology evidence="1">Multi-pass membrane protein</topology>
    </subcellularLocation>
</comment>
<dbReference type="InterPro" id="IPR036259">
    <property type="entry name" value="MFS_trans_sf"/>
</dbReference>
<organism evidence="5 6">
    <name type="scientific">Aspergillus leporis</name>
    <dbReference type="NCBI Taxonomy" id="41062"/>
    <lineage>
        <taxon>Eukaryota</taxon>
        <taxon>Fungi</taxon>
        <taxon>Dikarya</taxon>
        <taxon>Ascomycota</taxon>
        <taxon>Pezizomycotina</taxon>
        <taxon>Eurotiomycetes</taxon>
        <taxon>Eurotiomycetidae</taxon>
        <taxon>Eurotiales</taxon>
        <taxon>Aspergillaceae</taxon>
        <taxon>Aspergillus</taxon>
        <taxon>Aspergillus subgen. Circumdati</taxon>
    </lineage>
</organism>
<evidence type="ECO:0000313" key="5">
    <source>
        <dbReference type="EMBL" id="KAB8072345.1"/>
    </source>
</evidence>
<keyword evidence="2" id="KW-0812">Transmembrane</keyword>
<evidence type="ECO:0000313" key="6">
    <source>
        <dbReference type="Proteomes" id="UP000326565"/>
    </source>
</evidence>
<dbReference type="GO" id="GO:0016020">
    <property type="term" value="C:membrane"/>
    <property type="evidence" value="ECO:0007669"/>
    <property type="project" value="UniProtKB-SubCell"/>
</dbReference>
<dbReference type="PANTHER" id="PTHR48022:SF38">
    <property type="entry name" value="MAJOR FACILITATOR SUPERFAMILY (MFS) PROFILE DOMAIN-CONTAINING PROTEIN-RELATED"/>
    <property type="match status" value="1"/>
</dbReference>
<keyword evidence="4" id="KW-0472">Membrane</keyword>
<name>A0A5N5WXB0_9EURO</name>
<accession>A0A5N5WXB0</accession>
<gene>
    <name evidence="5" type="ORF">BDV29DRAFT_158617</name>
</gene>
<dbReference type="Gene3D" id="1.20.1250.20">
    <property type="entry name" value="MFS general substrate transporter like domains"/>
    <property type="match status" value="1"/>
</dbReference>
<evidence type="ECO:0000256" key="2">
    <source>
        <dbReference type="ARBA" id="ARBA00022692"/>
    </source>
</evidence>
<protein>
    <submittedName>
        <fullName evidence="5">Uncharacterized protein</fullName>
    </submittedName>
</protein>
<dbReference type="Proteomes" id="UP000326565">
    <property type="component" value="Unassembled WGS sequence"/>
</dbReference>
<proteinExistence type="predicted"/>
<dbReference type="EMBL" id="ML732249">
    <property type="protein sequence ID" value="KAB8072345.1"/>
    <property type="molecule type" value="Genomic_DNA"/>
</dbReference>
<dbReference type="Pfam" id="PF00083">
    <property type="entry name" value="Sugar_tr"/>
    <property type="match status" value="1"/>
</dbReference>
<reference evidence="5 6" key="1">
    <citation type="submission" date="2019-04" db="EMBL/GenBank/DDBJ databases">
        <title>Friends and foes A comparative genomics study of 23 Aspergillus species from section Flavi.</title>
        <authorList>
            <consortium name="DOE Joint Genome Institute"/>
            <person name="Kjaerbolling I."/>
            <person name="Vesth T."/>
            <person name="Frisvad J.C."/>
            <person name="Nybo J.L."/>
            <person name="Theobald S."/>
            <person name="Kildgaard S."/>
            <person name="Isbrandt T."/>
            <person name="Kuo A."/>
            <person name="Sato A."/>
            <person name="Lyhne E.K."/>
            <person name="Kogle M.E."/>
            <person name="Wiebenga A."/>
            <person name="Kun R.S."/>
            <person name="Lubbers R.J."/>
            <person name="Makela M.R."/>
            <person name="Barry K."/>
            <person name="Chovatia M."/>
            <person name="Clum A."/>
            <person name="Daum C."/>
            <person name="Haridas S."/>
            <person name="He G."/>
            <person name="LaButti K."/>
            <person name="Lipzen A."/>
            <person name="Mondo S."/>
            <person name="Riley R."/>
            <person name="Salamov A."/>
            <person name="Simmons B.A."/>
            <person name="Magnuson J.K."/>
            <person name="Henrissat B."/>
            <person name="Mortensen U.H."/>
            <person name="Larsen T.O."/>
            <person name="Devries R.P."/>
            <person name="Grigoriev I.V."/>
            <person name="Machida M."/>
            <person name="Baker S.E."/>
            <person name="Andersen M.R."/>
        </authorList>
    </citation>
    <scope>NUCLEOTIDE SEQUENCE [LARGE SCALE GENOMIC DNA]</scope>
    <source>
        <strain evidence="5 6">CBS 151.66</strain>
    </source>
</reference>
<sequence>MLLPDYDYQALVAWAGYGCYFSAIPAFQWRFELSAQAVAPLLLHLATPWLPEYPLWHAEKGRDEEALAALENLRFEGTGLSAREEFFQMYQQISLVKEASKQTGRFPLFTIPFYRRRLLFSCLTQFSVSLQKVLVVNNYQ</sequence>
<dbReference type="AlphaFoldDB" id="A0A5N5WXB0"/>
<evidence type="ECO:0000256" key="3">
    <source>
        <dbReference type="ARBA" id="ARBA00022989"/>
    </source>
</evidence>
<dbReference type="InterPro" id="IPR050360">
    <property type="entry name" value="MFS_Sugar_Transporters"/>
</dbReference>
<dbReference type="SUPFAM" id="SSF103473">
    <property type="entry name" value="MFS general substrate transporter"/>
    <property type="match status" value="1"/>
</dbReference>
<dbReference type="GO" id="GO:0005351">
    <property type="term" value="F:carbohydrate:proton symporter activity"/>
    <property type="evidence" value="ECO:0007669"/>
    <property type="project" value="TreeGrafter"/>
</dbReference>
<evidence type="ECO:0000256" key="1">
    <source>
        <dbReference type="ARBA" id="ARBA00004141"/>
    </source>
</evidence>
<evidence type="ECO:0000256" key="4">
    <source>
        <dbReference type="ARBA" id="ARBA00023136"/>
    </source>
</evidence>
<dbReference type="PANTHER" id="PTHR48022">
    <property type="entry name" value="PLASTIDIC GLUCOSE TRANSPORTER 4"/>
    <property type="match status" value="1"/>
</dbReference>